<dbReference type="InterPro" id="IPR009057">
    <property type="entry name" value="Homeodomain-like_sf"/>
</dbReference>
<dbReference type="SUPFAM" id="SSF52172">
    <property type="entry name" value="CheY-like"/>
    <property type="match status" value="1"/>
</dbReference>
<proteinExistence type="predicted"/>
<dbReference type="PROSITE" id="PS50110">
    <property type="entry name" value="RESPONSE_REGULATORY"/>
    <property type="match status" value="1"/>
</dbReference>
<evidence type="ECO:0000259" key="8">
    <source>
        <dbReference type="PROSITE" id="PS50110"/>
    </source>
</evidence>
<evidence type="ECO:0000256" key="7">
    <source>
        <dbReference type="SAM" id="MobiDB-lite"/>
    </source>
</evidence>
<dbReference type="Pfam" id="PF02954">
    <property type="entry name" value="HTH_8"/>
    <property type="match status" value="1"/>
</dbReference>
<dbReference type="OrthoDB" id="9802426at2"/>
<dbReference type="Proteomes" id="UP000248395">
    <property type="component" value="Unassembled WGS sequence"/>
</dbReference>
<dbReference type="Gene3D" id="1.10.10.60">
    <property type="entry name" value="Homeodomain-like"/>
    <property type="match status" value="1"/>
</dbReference>
<dbReference type="InterPro" id="IPR001789">
    <property type="entry name" value="Sig_transdc_resp-reg_receiver"/>
</dbReference>
<dbReference type="PANTHER" id="PTHR48111:SF1">
    <property type="entry name" value="TWO-COMPONENT RESPONSE REGULATOR ORR33"/>
    <property type="match status" value="1"/>
</dbReference>
<evidence type="ECO:0000256" key="5">
    <source>
        <dbReference type="ARBA" id="ARBA00023163"/>
    </source>
</evidence>
<dbReference type="GO" id="GO:0000976">
    <property type="term" value="F:transcription cis-regulatory region binding"/>
    <property type="evidence" value="ECO:0007669"/>
    <property type="project" value="TreeGrafter"/>
</dbReference>
<evidence type="ECO:0000313" key="10">
    <source>
        <dbReference type="Proteomes" id="UP000248395"/>
    </source>
</evidence>
<feature type="domain" description="Response regulatory" evidence="8">
    <location>
        <begin position="2"/>
        <end position="115"/>
    </location>
</feature>
<evidence type="ECO:0000256" key="2">
    <source>
        <dbReference type="ARBA" id="ARBA00023012"/>
    </source>
</evidence>
<feature type="modified residue" description="4-aspartylphosphate" evidence="6">
    <location>
        <position position="50"/>
    </location>
</feature>
<evidence type="ECO:0000313" key="9">
    <source>
        <dbReference type="EMBL" id="PXX42195.1"/>
    </source>
</evidence>
<dbReference type="GO" id="GO:0032993">
    <property type="term" value="C:protein-DNA complex"/>
    <property type="evidence" value="ECO:0007669"/>
    <property type="project" value="TreeGrafter"/>
</dbReference>
<evidence type="ECO:0000256" key="3">
    <source>
        <dbReference type="ARBA" id="ARBA00023015"/>
    </source>
</evidence>
<dbReference type="InterPro" id="IPR002197">
    <property type="entry name" value="HTH_Fis"/>
</dbReference>
<keyword evidence="1 6" id="KW-0597">Phosphoprotein</keyword>
<keyword evidence="10" id="KW-1185">Reference proteome</keyword>
<dbReference type="InterPro" id="IPR011006">
    <property type="entry name" value="CheY-like_superfamily"/>
</dbReference>
<dbReference type="GO" id="GO:0000156">
    <property type="term" value="F:phosphorelay response regulator activity"/>
    <property type="evidence" value="ECO:0007669"/>
    <property type="project" value="TreeGrafter"/>
</dbReference>
<sequence length="194" mass="21168">MTVLLVDDDVDFCQVLARSLRRHQIDVLLAHNGRDALCHAADSCERIILDLNLGGENGLKLLPDLKAHYSRSQILVLTGYASIATAVESVKLGAMQYLSKPASVDDILAAFSQREPDPDLPIADRPVSVRRLGWEHVQRILLEHNGNVSATARALGMHRRTLQRMLAKHPPPVAQALSGRGAPPRPGEAEDGVE</sequence>
<dbReference type="InterPro" id="IPR039420">
    <property type="entry name" value="WalR-like"/>
</dbReference>
<keyword evidence="4" id="KW-0238">DNA-binding</keyword>
<name>A0A318J506_9NEIS</name>
<keyword evidence="3" id="KW-0805">Transcription regulation</keyword>
<keyword evidence="2" id="KW-0902">Two-component regulatory system</keyword>
<dbReference type="SUPFAM" id="SSF46689">
    <property type="entry name" value="Homeodomain-like"/>
    <property type="match status" value="1"/>
</dbReference>
<dbReference type="EMBL" id="QJKC01000021">
    <property type="protein sequence ID" value="PXX42195.1"/>
    <property type="molecule type" value="Genomic_DNA"/>
</dbReference>
<dbReference type="GO" id="GO:0006355">
    <property type="term" value="P:regulation of DNA-templated transcription"/>
    <property type="evidence" value="ECO:0007669"/>
    <property type="project" value="TreeGrafter"/>
</dbReference>
<keyword evidence="5" id="KW-0804">Transcription</keyword>
<dbReference type="RefSeq" id="WP_082693373.1">
    <property type="nucleotide sequence ID" value="NZ_LNQU01000032.1"/>
</dbReference>
<dbReference type="AlphaFoldDB" id="A0A318J506"/>
<organism evidence="9 10">
    <name type="scientific">Aquitalea magnusonii</name>
    <dbReference type="NCBI Taxonomy" id="332411"/>
    <lineage>
        <taxon>Bacteria</taxon>
        <taxon>Pseudomonadati</taxon>
        <taxon>Pseudomonadota</taxon>
        <taxon>Betaproteobacteria</taxon>
        <taxon>Neisseriales</taxon>
        <taxon>Chromobacteriaceae</taxon>
        <taxon>Aquitalea</taxon>
    </lineage>
</organism>
<accession>A0A318J506</accession>
<evidence type="ECO:0000256" key="6">
    <source>
        <dbReference type="PROSITE-ProRule" id="PRU00169"/>
    </source>
</evidence>
<evidence type="ECO:0000256" key="1">
    <source>
        <dbReference type="ARBA" id="ARBA00022553"/>
    </source>
</evidence>
<protein>
    <submittedName>
        <fullName evidence="9">Two-component system response regulator RegA</fullName>
    </submittedName>
</protein>
<feature type="region of interest" description="Disordered" evidence="7">
    <location>
        <begin position="173"/>
        <end position="194"/>
    </location>
</feature>
<dbReference type="SMART" id="SM00448">
    <property type="entry name" value="REC"/>
    <property type="match status" value="1"/>
</dbReference>
<dbReference type="GO" id="GO:0005829">
    <property type="term" value="C:cytosol"/>
    <property type="evidence" value="ECO:0007669"/>
    <property type="project" value="TreeGrafter"/>
</dbReference>
<dbReference type="CDD" id="cd17563">
    <property type="entry name" value="REC_RegA-like"/>
    <property type="match status" value="1"/>
</dbReference>
<evidence type="ECO:0000256" key="4">
    <source>
        <dbReference type="ARBA" id="ARBA00023125"/>
    </source>
</evidence>
<dbReference type="Pfam" id="PF00072">
    <property type="entry name" value="Response_reg"/>
    <property type="match status" value="1"/>
</dbReference>
<reference evidence="9 10" key="1">
    <citation type="submission" date="2018-05" db="EMBL/GenBank/DDBJ databases">
        <title>Genomic Encyclopedia of Type Strains, Phase IV (KMG-IV): sequencing the most valuable type-strain genomes for metagenomic binning, comparative biology and taxonomic classification.</title>
        <authorList>
            <person name="Goeker M."/>
        </authorList>
    </citation>
    <scope>NUCLEOTIDE SEQUENCE [LARGE SCALE GENOMIC DNA]</scope>
    <source>
        <strain evidence="9 10">DSM 25134</strain>
    </source>
</reference>
<dbReference type="PANTHER" id="PTHR48111">
    <property type="entry name" value="REGULATOR OF RPOS"/>
    <property type="match status" value="1"/>
</dbReference>
<gene>
    <name evidence="9" type="ORF">DFR38_12148</name>
</gene>
<comment type="caution">
    <text evidence="9">The sequence shown here is derived from an EMBL/GenBank/DDBJ whole genome shotgun (WGS) entry which is preliminary data.</text>
</comment>
<dbReference type="Gene3D" id="3.40.50.2300">
    <property type="match status" value="1"/>
</dbReference>